<keyword evidence="1" id="KW-0175">Coiled coil</keyword>
<dbReference type="SUPFAM" id="SSF55154">
    <property type="entry name" value="CYTH-like phosphatases"/>
    <property type="match status" value="1"/>
</dbReference>
<dbReference type="CDD" id="cd07762">
    <property type="entry name" value="CYTH-like_Pase_1"/>
    <property type="match status" value="1"/>
</dbReference>
<keyword evidence="4" id="KW-1185">Reference proteome</keyword>
<dbReference type="Gene3D" id="2.40.320.10">
    <property type="entry name" value="Hypothetical Protein Pfu-838710-001"/>
    <property type="match status" value="1"/>
</dbReference>
<dbReference type="InterPro" id="IPR023577">
    <property type="entry name" value="CYTH_domain"/>
</dbReference>
<protein>
    <submittedName>
        <fullName evidence="3">Uncharacterized protein YjbK</fullName>
    </submittedName>
</protein>
<sequence>MSQEIEIEFKNLLTQDEYRKLLRLFELDESQATKQINYYFETDSFHLKEHGTALRVREKAGQYVFTLKQPHEKGLLETNEPLSKEAFHKCQQGDIKLPYSIEKQLKALSVPISHLKYKGSLTTLRIEKEWQKCLLVLDHSFYHQTEDYELELEAKDYEYGLRLFEQLLREHNIEKRKTENKIERFFRASK</sequence>
<dbReference type="SMART" id="SM01118">
    <property type="entry name" value="CYTH"/>
    <property type="match status" value="1"/>
</dbReference>
<dbReference type="RefSeq" id="WP_174495822.1">
    <property type="nucleotide sequence ID" value="NZ_CADDWK010000004.1"/>
</dbReference>
<dbReference type="EMBL" id="JACHGH010000004">
    <property type="protein sequence ID" value="MBB6453058.1"/>
    <property type="molecule type" value="Genomic_DNA"/>
</dbReference>
<accession>A0A841Q3U0</accession>
<evidence type="ECO:0000259" key="2">
    <source>
        <dbReference type="PROSITE" id="PS51707"/>
    </source>
</evidence>
<dbReference type="InterPro" id="IPR009195">
    <property type="entry name" value="Uncharacterised_YjbK"/>
</dbReference>
<dbReference type="PROSITE" id="PS51707">
    <property type="entry name" value="CYTH"/>
    <property type="match status" value="1"/>
</dbReference>
<feature type="coiled-coil region" evidence="1">
    <location>
        <begin position="161"/>
        <end position="188"/>
    </location>
</feature>
<evidence type="ECO:0000313" key="4">
    <source>
        <dbReference type="Proteomes" id="UP000581688"/>
    </source>
</evidence>
<feature type="domain" description="CYTH" evidence="2">
    <location>
        <begin position="4"/>
        <end position="190"/>
    </location>
</feature>
<dbReference type="Proteomes" id="UP000581688">
    <property type="component" value="Unassembled WGS sequence"/>
</dbReference>
<proteinExistence type="predicted"/>
<organism evidence="3 4">
    <name type="scientific">Salirhabdus euzebyi</name>
    <dbReference type="NCBI Taxonomy" id="394506"/>
    <lineage>
        <taxon>Bacteria</taxon>
        <taxon>Bacillati</taxon>
        <taxon>Bacillota</taxon>
        <taxon>Bacilli</taxon>
        <taxon>Bacillales</taxon>
        <taxon>Bacillaceae</taxon>
        <taxon>Salirhabdus</taxon>
    </lineage>
</organism>
<evidence type="ECO:0000256" key="1">
    <source>
        <dbReference type="SAM" id="Coils"/>
    </source>
</evidence>
<name>A0A841Q3U0_9BACI</name>
<evidence type="ECO:0000313" key="3">
    <source>
        <dbReference type="EMBL" id="MBB6453058.1"/>
    </source>
</evidence>
<dbReference type="AlphaFoldDB" id="A0A841Q3U0"/>
<dbReference type="InterPro" id="IPR033469">
    <property type="entry name" value="CYTH-like_dom_sf"/>
</dbReference>
<gene>
    <name evidence="3" type="ORF">HNQ94_001506</name>
</gene>
<dbReference type="PIRSF" id="PIRSF012526">
    <property type="entry name" value="CYTH_UCP012526"/>
    <property type="match status" value="1"/>
</dbReference>
<dbReference type="Pfam" id="PF01928">
    <property type="entry name" value="CYTH"/>
    <property type="match status" value="1"/>
</dbReference>
<comment type="caution">
    <text evidence="3">The sequence shown here is derived from an EMBL/GenBank/DDBJ whole genome shotgun (WGS) entry which is preliminary data.</text>
</comment>
<reference evidence="3 4" key="1">
    <citation type="submission" date="2020-08" db="EMBL/GenBank/DDBJ databases">
        <title>Genomic Encyclopedia of Type Strains, Phase IV (KMG-IV): sequencing the most valuable type-strain genomes for metagenomic binning, comparative biology and taxonomic classification.</title>
        <authorList>
            <person name="Goeker M."/>
        </authorList>
    </citation>
    <scope>NUCLEOTIDE SEQUENCE [LARGE SCALE GENOMIC DNA]</scope>
    <source>
        <strain evidence="3 4">DSM 19612</strain>
    </source>
</reference>